<evidence type="ECO:0000256" key="3">
    <source>
        <dbReference type="ARBA" id="ARBA00022980"/>
    </source>
</evidence>
<dbReference type="EMBL" id="AEYP01077484">
    <property type="status" value="NOT_ANNOTATED_CDS"/>
    <property type="molecule type" value="Genomic_DNA"/>
</dbReference>
<dbReference type="GO" id="GO:1990904">
    <property type="term" value="C:ribonucleoprotein complex"/>
    <property type="evidence" value="ECO:0007669"/>
    <property type="project" value="UniProtKB-KW"/>
</dbReference>
<comment type="similarity">
    <text evidence="2">Belongs to the eukaryotic ribosomal protein P1/P2 family.</text>
</comment>
<organism evidence="6">
    <name type="scientific">Mustela putorius furo</name>
    <name type="common">European domestic ferret</name>
    <name type="synonym">Mustela furo</name>
    <dbReference type="NCBI Taxonomy" id="9669"/>
    <lineage>
        <taxon>Eukaryota</taxon>
        <taxon>Metazoa</taxon>
        <taxon>Chordata</taxon>
        <taxon>Craniata</taxon>
        <taxon>Vertebrata</taxon>
        <taxon>Euteleostomi</taxon>
        <taxon>Mammalia</taxon>
        <taxon>Eutheria</taxon>
        <taxon>Laurasiatheria</taxon>
        <taxon>Carnivora</taxon>
        <taxon>Caniformia</taxon>
        <taxon>Musteloidea</taxon>
        <taxon>Mustelidae</taxon>
        <taxon>Mustelinae</taxon>
        <taxon>Mustela</taxon>
    </lineage>
</organism>
<feature type="region of interest" description="Disordered" evidence="5">
    <location>
        <begin position="39"/>
        <end position="91"/>
    </location>
</feature>
<feature type="compositionally biased region" description="Low complexity" evidence="5">
    <location>
        <begin position="47"/>
        <end position="59"/>
    </location>
</feature>
<keyword evidence="3" id="KW-0689">Ribosomal protein</keyword>
<dbReference type="HOGENOM" id="CLU_114656_1_2_1"/>
<evidence type="ECO:0000256" key="5">
    <source>
        <dbReference type="SAM" id="MobiDB-lite"/>
    </source>
</evidence>
<sequence>LRVRSMPSIKAADVNVEPFSPGLPAKGLASGNIGSLICKGDTGKSTPAAGAAPAAGPAPSIRASQAEEKELEEKKGESEESDEDVHFGLLT</sequence>
<dbReference type="GO" id="GO:0005840">
    <property type="term" value="C:ribosome"/>
    <property type="evidence" value="ECO:0007669"/>
    <property type="project" value="UniProtKB-KW"/>
</dbReference>
<feature type="compositionally biased region" description="Basic and acidic residues" evidence="5">
    <location>
        <begin position="65"/>
        <end position="78"/>
    </location>
</feature>
<evidence type="ECO:0000256" key="2">
    <source>
        <dbReference type="ARBA" id="ARBA00005436"/>
    </source>
</evidence>
<dbReference type="Gene3D" id="1.10.10.1410">
    <property type="match status" value="1"/>
</dbReference>
<dbReference type="Pfam" id="PF00428">
    <property type="entry name" value="Ribosomal_60s"/>
    <property type="match status" value="1"/>
</dbReference>
<keyword evidence="4" id="KW-0687">Ribonucleoprotein</keyword>
<evidence type="ECO:0000313" key="6">
    <source>
        <dbReference type="Ensembl" id="ENSMPUP00000018687.1"/>
    </source>
</evidence>
<dbReference type="GeneTree" id="ENSGT00940000163712"/>
<evidence type="ECO:0000256" key="1">
    <source>
        <dbReference type="ARBA" id="ARBA00003362"/>
    </source>
</evidence>
<proteinExistence type="inferred from homology"/>
<accession>M3Z525</accession>
<dbReference type="AlphaFoldDB" id="M3Z525"/>
<protein>
    <submittedName>
        <fullName evidence="6">Uncharacterized protein</fullName>
    </submittedName>
</protein>
<dbReference type="InterPro" id="IPR038716">
    <property type="entry name" value="P1/P2_N_sf"/>
</dbReference>
<dbReference type="Ensembl" id="ENSMPUT00000018959.1">
    <property type="protein sequence ID" value="ENSMPUP00000018687.1"/>
    <property type="gene ID" value="ENSMPUG00000018807.1"/>
</dbReference>
<evidence type="ECO:0000256" key="4">
    <source>
        <dbReference type="ARBA" id="ARBA00023274"/>
    </source>
</evidence>
<name>M3Z525_MUSPF</name>
<reference evidence="6" key="1">
    <citation type="submission" date="2024-06" db="UniProtKB">
        <authorList>
            <consortium name="Ensembl"/>
        </authorList>
    </citation>
    <scope>IDENTIFICATION</scope>
</reference>
<dbReference type="STRING" id="9669.ENSMPUP00000018687"/>
<dbReference type="InParanoid" id="M3Z525"/>
<comment type="function">
    <text evidence="1">Plays an important role in the elongation step of protein synthesis.</text>
</comment>